<evidence type="ECO:0000256" key="1">
    <source>
        <dbReference type="SAM" id="MobiDB-lite"/>
    </source>
</evidence>
<name>A0A9Q5NB43_SANBA</name>
<proteinExistence type="predicted"/>
<dbReference type="EMBL" id="LNZH02000125">
    <property type="protein sequence ID" value="OCB90586.1"/>
    <property type="molecule type" value="Genomic_DNA"/>
</dbReference>
<protein>
    <submittedName>
        <fullName evidence="2">Uncharacterized protein</fullName>
    </submittedName>
</protein>
<accession>A0A9Q5NB43</accession>
<evidence type="ECO:0000313" key="3">
    <source>
        <dbReference type="Proteomes" id="UP000757232"/>
    </source>
</evidence>
<dbReference type="Proteomes" id="UP000757232">
    <property type="component" value="Unassembled WGS sequence"/>
</dbReference>
<comment type="caution">
    <text evidence="2">The sequence shown here is derived from an EMBL/GenBank/DDBJ whole genome shotgun (WGS) entry which is preliminary data.</text>
</comment>
<keyword evidence="3" id="KW-1185">Reference proteome</keyword>
<reference evidence="2" key="1">
    <citation type="submission" date="2016-06" db="EMBL/GenBank/DDBJ databases">
        <title>Draft Genome sequence of the fungus Inonotus baumii.</title>
        <authorList>
            <person name="Zhu H."/>
            <person name="Lin W."/>
        </authorList>
    </citation>
    <scope>NUCLEOTIDE SEQUENCE</scope>
    <source>
        <strain evidence="2">821</strain>
    </source>
</reference>
<organism evidence="2 3">
    <name type="scientific">Sanghuangporus baumii</name>
    <name type="common">Phellinus baumii</name>
    <dbReference type="NCBI Taxonomy" id="108892"/>
    <lineage>
        <taxon>Eukaryota</taxon>
        <taxon>Fungi</taxon>
        <taxon>Dikarya</taxon>
        <taxon>Basidiomycota</taxon>
        <taxon>Agaricomycotina</taxon>
        <taxon>Agaricomycetes</taxon>
        <taxon>Hymenochaetales</taxon>
        <taxon>Hymenochaetaceae</taxon>
        <taxon>Sanghuangporus</taxon>
    </lineage>
</organism>
<feature type="compositionally biased region" description="Basic and acidic residues" evidence="1">
    <location>
        <begin position="193"/>
        <end position="217"/>
    </location>
</feature>
<sequence>MAVFHHQPPTSFDIDVATHLPASGTTSPNSHGSGIITHSLQRPILDPTIDPSLFTPSKRACAMYSSLSMSNSASFLVAKAKLTSAQSLPPIILEKAPADNEEPDWEAMRLSLERLHLSDKKVDDVTELSKNIGRAQRHNRIYRSIAEGAQAQLVLASMHNAKLQVALNEKEKGKTDNLCLLDDGMPRIWTSDSSREQVRERTEAREKEEKDAQAQKERAKKKRNINDAIEKEWKQNKAHHDIEIAKWEAQCARWDVEGLPRKYWDPKPTRLTKRQIREQLIATHTDIDDVEEVVVAQFDEDDDN</sequence>
<dbReference type="AlphaFoldDB" id="A0A9Q5NB43"/>
<feature type="region of interest" description="Disordered" evidence="1">
    <location>
        <begin position="192"/>
        <end position="225"/>
    </location>
</feature>
<evidence type="ECO:0000313" key="2">
    <source>
        <dbReference type="EMBL" id="OCB90586.1"/>
    </source>
</evidence>
<gene>
    <name evidence="2" type="ORF">A7U60_g2203</name>
</gene>
<dbReference type="OrthoDB" id="3269297at2759"/>